<dbReference type="PANTHER" id="PTHR48105">
    <property type="entry name" value="THIOREDOXIN REDUCTASE 1-RELATED-RELATED"/>
    <property type="match status" value="1"/>
</dbReference>
<dbReference type="InterPro" id="IPR036188">
    <property type="entry name" value="FAD/NAD-bd_sf"/>
</dbReference>
<name>A0A1F2UHZ2_9ACTN</name>
<proteinExistence type="predicted"/>
<dbReference type="Proteomes" id="UP000178086">
    <property type="component" value="Unassembled WGS sequence"/>
</dbReference>
<dbReference type="PRINTS" id="PR00469">
    <property type="entry name" value="PNDRDTASEII"/>
</dbReference>
<keyword evidence="3" id="KW-0560">Oxidoreductase</keyword>
<sequence length="304" mass="32563">MRDVVIIGAGPAGMTSAVYAARKKMDCVIYANVVGGLAIWSVGVENYMGYHLISGVELMAKFEEQVKEFDIPIENKTVEKISKEGDIFTVHLDGGEEVQTKTVIVATGRSPRHLKIPGEKEFVGKGVTYCATCDAPLFAKLDVAVIGGGNAALSSIVQLLDIAGMVYAVSQYGWSADPVLQERAAGANNIEILKGYDIIAIEGQNLVERLKIKSRKTDEVRELAVRGVFIEIGSEPNSGFVSGLVELNEKQEIVVDCGSRTNVAGLFAAGDVTNVPQKQIIVAAGEGAKAALSAFEYLIRLREN</sequence>
<dbReference type="InterPro" id="IPR008255">
    <property type="entry name" value="Pyr_nucl-diS_OxRdtase_2_AS"/>
</dbReference>
<dbReference type="Pfam" id="PF07992">
    <property type="entry name" value="Pyr_redox_2"/>
    <property type="match status" value="1"/>
</dbReference>
<gene>
    <name evidence="8" type="ORF">A2074_03370</name>
</gene>
<reference evidence="8 9" key="1">
    <citation type="journal article" date="2016" name="Nat. Commun.">
        <title>Thousands of microbial genomes shed light on interconnected biogeochemical processes in an aquifer system.</title>
        <authorList>
            <person name="Anantharaman K."/>
            <person name="Brown C.T."/>
            <person name="Hug L.A."/>
            <person name="Sharon I."/>
            <person name="Castelle C.J."/>
            <person name="Probst A.J."/>
            <person name="Thomas B.C."/>
            <person name="Singh A."/>
            <person name="Wilkins M.J."/>
            <person name="Karaoz U."/>
            <person name="Brodie E.L."/>
            <person name="Williams K.H."/>
            <person name="Hubbard S.S."/>
            <person name="Banfield J.F."/>
        </authorList>
    </citation>
    <scope>NUCLEOTIDE SEQUENCE [LARGE SCALE GENOMIC DNA]</scope>
</reference>
<evidence type="ECO:0000256" key="2">
    <source>
        <dbReference type="ARBA" id="ARBA00022827"/>
    </source>
</evidence>
<dbReference type="AlphaFoldDB" id="A0A1F2UHZ2"/>
<dbReference type="GO" id="GO:0004791">
    <property type="term" value="F:thioredoxin-disulfide reductase (NADPH) activity"/>
    <property type="evidence" value="ECO:0007669"/>
    <property type="project" value="UniProtKB-EC"/>
</dbReference>
<evidence type="ECO:0000256" key="1">
    <source>
        <dbReference type="ARBA" id="ARBA00022630"/>
    </source>
</evidence>
<keyword evidence="2" id="KW-0274">FAD</keyword>
<evidence type="ECO:0000256" key="5">
    <source>
        <dbReference type="ARBA" id="ARBA00023284"/>
    </source>
</evidence>
<protein>
    <submittedName>
        <fullName evidence="8">Thioredoxin-disulfide reductase</fullName>
    </submittedName>
</protein>
<evidence type="ECO:0000256" key="3">
    <source>
        <dbReference type="ARBA" id="ARBA00023002"/>
    </source>
</evidence>
<accession>A0A1F2UHZ2</accession>
<evidence type="ECO:0000256" key="4">
    <source>
        <dbReference type="ARBA" id="ARBA00023157"/>
    </source>
</evidence>
<evidence type="ECO:0000256" key="6">
    <source>
        <dbReference type="ARBA" id="ARBA00048132"/>
    </source>
</evidence>
<comment type="catalytic activity">
    <reaction evidence="6">
        <text>[thioredoxin]-dithiol + NADP(+) = [thioredoxin]-disulfide + NADPH + H(+)</text>
        <dbReference type="Rhea" id="RHEA:20345"/>
        <dbReference type="Rhea" id="RHEA-COMP:10698"/>
        <dbReference type="Rhea" id="RHEA-COMP:10700"/>
        <dbReference type="ChEBI" id="CHEBI:15378"/>
        <dbReference type="ChEBI" id="CHEBI:29950"/>
        <dbReference type="ChEBI" id="CHEBI:50058"/>
        <dbReference type="ChEBI" id="CHEBI:57783"/>
        <dbReference type="ChEBI" id="CHEBI:58349"/>
        <dbReference type="EC" id="1.8.1.9"/>
    </reaction>
</comment>
<feature type="domain" description="FAD/NAD(P)-binding" evidence="7">
    <location>
        <begin position="3"/>
        <end position="287"/>
    </location>
</feature>
<dbReference type="PROSITE" id="PS00573">
    <property type="entry name" value="PYRIDINE_REDOX_2"/>
    <property type="match status" value="1"/>
</dbReference>
<evidence type="ECO:0000259" key="7">
    <source>
        <dbReference type="Pfam" id="PF07992"/>
    </source>
</evidence>
<dbReference type="EMBL" id="MELI01000089">
    <property type="protein sequence ID" value="OFW32664.1"/>
    <property type="molecule type" value="Genomic_DNA"/>
</dbReference>
<evidence type="ECO:0000313" key="8">
    <source>
        <dbReference type="EMBL" id="OFW32664.1"/>
    </source>
</evidence>
<dbReference type="InterPro" id="IPR023753">
    <property type="entry name" value="FAD/NAD-binding_dom"/>
</dbReference>
<dbReference type="Gene3D" id="3.50.50.60">
    <property type="entry name" value="FAD/NAD(P)-binding domain"/>
    <property type="match status" value="2"/>
</dbReference>
<dbReference type="InterPro" id="IPR050097">
    <property type="entry name" value="Ferredoxin-NADP_redctase_2"/>
</dbReference>
<keyword evidence="1" id="KW-0285">Flavoprotein</keyword>
<organism evidence="8 9">
    <name type="scientific">Candidatus Aquicultor primus</name>
    <dbReference type="NCBI Taxonomy" id="1797195"/>
    <lineage>
        <taxon>Bacteria</taxon>
        <taxon>Bacillati</taxon>
        <taxon>Actinomycetota</taxon>
        <taxon>Candidatus Aquicultoria</taxon>
        <taxon>Candidatus Aquicultorales</taxon>
        <taxon>Candidatus Aquicultoraceae</taxon>
        <taxon>Candidatus Aquicultor</taxon>
    </lineage>
</organism>
<dbReference type="PRINTS" id="PR00368">
    <property type="entry name" value="FADPNR"/>
</dbReference>
<keyword evidence="4" id="KW-1015">Disulfide bond</keyword>
<comment type="caution">
    <text evidence="8">The sequence shown here is derived from an EMBL/GenBank/DDBJ whole genome shotgun (WGS) entry which is preliminary data.</text>
</comment>
<keyword evidence="5" id="KW-0676">Redox-active center</keyword>
<evidence type="ECO:0000313" key="9">
    <source>
        <dbReference type="Proteomes" id="UP000178086"/>
    </source>
</evidence>
<dbReference type="SUPFAM" id="SSF51905">
    <property type="entry name" value="FAD/NAD(P)-binding domain"/>
    <property type="match status" value="1"/>
</dbReference>